<evidence type="ECO:0000259" key="1">
    <source>
        <dbReference type="Pfam" id="PF13443"/>
    </source>
</evidence>
<dbReference type="OrthoDB" id="712802at2"/>
<accession>A0A4Q6XQK9</accession>
<dbReference type="EMBL" id="SGIT01000003">
    <property type="protein sequence ID" value="RZF58929.1"/>
    <property type="molecule type" value="Genomic_DNA"/>
</dbReference>
<proteinExistence type="predicted"/>
<dbReference type="Proteomes" id="UP000292855">
    <property type="component" value="Unassembled WGS sequence"/>
</dbReference>
<gene>
    <name evidence="2" type="ORF">EWE74_16550</name>
</gene>
<dbReference type="AlphaFoldDB" id="A0A4Q6XQK9"/>
<organism evidence="2 3">
    <name type="scientific">Sphingobacterium corticibacterium</name>
    <dbReference type="NCBI Taxonomy" id="2484746"/>
    <lineage>
        <taxon>Bacteria</taxon>
        <taxon>Pseudomonadati</taxon>
        <taxon>Bacteroidota</taxon>
        <taxon>Sphingobacteriia</taxon>
        <taxon>Sphingobacteriales</taxon>
        <taxon>Sphingobacteriaceae</taxon>
        <taxon>Sphingobacterium</taxon>
    </lineage>
</organism>
<evidence type="ECO:0000313" key="3">
    <source>
        <dbReference type="Proteomes" id="UP000292855"/>
    </source>
</evidence>
<comment type="caution">
    <text evidence="2">The sequence shown here is derived from an EMBL/GenBank/DDBJ whole genome shotgun (WGS) entry which is preliminary data.</text>
</comment>
<dbReference type="Pfam" id="PF13443">
    <property type="entry name" value="HTH_26"/>
    <property type="match status" value="1"/>
</dbReference>
<feature type="domain" description="HTH cro/C1-type" evidence="1">
    <location>
        <begin position="98"/>
        <end position="145"/>
    </location>
</feature>
<dbReference type="InterPro" id="IPR001387">
    <property type="entry name" value="Cro/C1-type_HTH"/>
</dbReference>
<dbReference type="RefSeq" id="WP_130142765.1">
    <property type="nucleotide sequence ID" value="NZ_SGIT01000003.1"/>
</dbReference>
<reference evidence="2 3" key="1">
    <citation type="submission" date="2019-02" db="EMBL/GenBank/DDBJ databases">
        <authorList>
            <person name="Li Y."/>
        </authorList>
    </citation>
    <scope>NUCLEOTIDE SEQUENCE [LARGE SCALE GENOMIC DNA]</scope>
    <source>
        <strain evidence="2 3">30C10-4-7</strain>
    </source>
</reference>
<name>A0A4Q6XQK9_9SPHI</name>
<keyword evidence="3" id="KW-1185">Reference proteome</keyword>
<sequence>MIYNKLETDFFSSFVLKSLSKKFSGKEKRELELRIKELLGTRRNILARNFYDVITLLSLDIDLICEKLFKEHKFAPIRAVGDSSNKLRFFLSIFLQDITRIASATGIENSRLTRLLSGEFKNLYPDEVYGLAKAFDLKPSQLFNYFYGDGERPVVGV</sequence>
<evidence type="ECO:0000313" key="2">
    <source>
        <dbReference type="EMBL" id="RZF58929.1"/>
    </source>
</evidence>
<protein>
    <recommendedName>
        <fullName evidence="1">HTH cro/C1-type domain-containing protein</fullName>
    </recommendedName>
</protein>